<evidence type="ECO:0000259" key="11">
    <source>
        <dbReference type="Pfam" id="PF22638"/>
    </source>
</evidence>
<evidence type="ECO:0000259" key="9">
    <source>
        <dbReference type="Pfam" id="PF06429"/>
    </source>
</evidence>
<evidence type="ECO:0000259" key="8">
    <source>
        <dbReference type="Pfam" id="PF00460"/>
    </source>
</evidence>
<dbReference type="InterPro" id="IPR053927">
    <property type="entry name" value="FlgK_helical"/>
</dbReference>
<feature type="domain" description="Flagellar hook-associated protein 1 D2-like" evidence="10">
    <location>
        <begin position="339"/>
        <end position="419"/>
    </location>
</feature>
<dbReference type="Proteomes" id="UP000036325">
    <property type="component" value="Unassembled WGS sequence"/>
</dbReference>
<dbReference type="PANTHER" id="PTHR30033">
    <property type="entry name" value="FLAGELLAR HOOK-ASSOCIATED PROTEIN 1"/>
    <property type="match status" value="1"/>
</dbReference>
<dbReference type="InterPro" id="IPR001444">
    <property type="entry name" value="Flag_bb_rod_N"/>
</dbReference>
<evidence type="ECO:0000256" key="2">
    <source>
        <dbReference type="ARBA" id="ARBA00004613"/>
    </source>
</evidence>
<feature type="domain" description="Flagellar hook-associated protein FlgK helical" evidence="11">
    <location>
        <begin position="95"/>
        <end position="323"/>
    </location>
</feature>
<dbReference type="Pfam" id="PF21158">
    <property type="entry name" value="flgK_1st_1"/>
    <property type="match status" value="1"/>
</dbReference>
<dbReference type="GO" id="GO:0005198">
    <property type="term" value="F:structural molecule activity"/>
    <property type="evidence" value="ECO:0007669"/>
    <property type="project" value="InterPro"/>
</dbReference>
<dbReference type="PRINTS" id="PR01005">
    <property type="entry name" value="FLGHOOKAP1"/>
</dbReference>
<protein>
    <recommendedName>
        <fullName evidence="4">Flagellar hook-associated protein 1</fullName>
    </recommendedName>
</protein>
<dbReference type="PATRIC" id="fig|1608994.3.peg.339"/>
<keyword evidence="6" id="KW-0975">Bacterial flagellum</keyword>
<comment type="subcellular location">
    <subcellularLocation>
        <location evidence="1">Bacterial flagellum</location>
    </subcellularLocation>
    <subcellularLocation>
        <location evidence="2">Secreted</location>
    </subcellularLocation>
</comment>
<keyword evidence="12" id="KW-0969">Cilium</keyword>
<dbReference type="GO" id="GO:0009424">
    <property type="term" value="C:bacterial-type flagellum hook"/>
    <property type="evidence" value="ECO:0007669"/>
    <property type="project" value="InterPro"/>
</dbReference>
<keyword evidence="12" id="KW-0966">Cell projection</keyword>
<name>A0A0J6IJC8_9PSED</name>
<dbReference type="EMBL" id="JYLF01000012">
    <property type="protein sequence ID" value="KMN11834.1"/>
    <property type="molecule type" value="Genomic_DNA"/>
</dbReference>
<sequence length="681" mass="69875">MASLINIGMSGLNASQGALATVGNNIANANAAGYSRQQIVQGTAGSQQSGGVFIGTGTTLADVRRVYNAYLDAQLQTTTSLNGDAQAYLDQIGPIDKLLSDKSTGVSAALSSFFASLQASAGAPGDASARDLLLGNAKTLSNRFNSIASQLNQQNEGVNSQLETLTSMVNQHSATIASLNKQIAQATTSGNTPNDLLDARNEAVRSLNELVGVTVQEHDNVYDITLGTGQALVLGNTSNTLSAVPGKTDKSQFTIQINTPSSNSDVTSALSGGKIGGLIRYRDEVLAPAINELGRTALVVADAINKQLGQGLDANGEFGASLFNNINSAKAISERSLAATGNSAGSGNLDVTITDSGALTTYDYQVTFSSNNDYSVRRSDGTDMGSFKLDQKPAPQIDGFTMSLNGGALDKGDSFKVSPTRSGATNIGAQMSDSSKLAFAGPLVASKGGSNSGTGVVNGLDLTQALNIYGGAGLGLAQSEIEGAMPVRIAFDEAVNGVQGYRVLNEQGDEIGKGTVVPGQDNKVTINVPVLDAAGQPVLNPDGSKKTVDFNTTISGSPGKGDTFDIKFNKDGKSDNTNANKMLDLQTKPTVGVNSGGGGVSMATSYSQLVSKVGGKASQAAVDGTATNAALSYAAASRSSVSQVNLDEEASNLVKFQQYYTASSQIIKAAQETFSVLINSL</sequence>
<evidence type="ECO:0000256" key="6">
    <source>
        <dbReference type="ARBA" id="ARBA00023143"/>
    </source>
</evidence>
<dbReference type="GO" id="GO:0005576">
    <property type="term" value="C:extracellular region"/>
    <property type="evidence" value="ECO:0007669"/>
    <property type="project" value="UniProtKB-SubCell"/>
</dbReference>
<evidence type="ECO:0000256" key="7">
    <source>
        <dbReference type="SAM" id="Coils"/>
    </source>
</evidence>
<accession>A0A0J6IJC8</accession>
<dbReference type="GO" id="GO:0044780">
    <property type="term" value="P:bacterial-type flagellum assembly"/>
    <property type="evidence" value="ECO:0007669"/>
    <property type="project" value="InterPro"/>
</dbReference>
<comment type="similarity">
    <text evidence="3">Belongs to the flagella basal body rod proteins family.</text>
</comment>
<dbReference type="NCBIfam" id="TIGR02492">
    <property type="entry name" value="flgK_ends"/>
    <property type="match status" value="1"/>
</dbReference>
<keyword evidence="7" id="KW-0175">Coiled coil</keyword>
<evidence type="ECO:0000313" key="12">
    <source>
        <dbReference type="EMBL" id="KMN11834.1"/>
    </source>
</evidence>
<dbReference type="Pfam" id="PF22638">
    <property type="entry name" value="FlgK_D1"/>
    <property type="match status" value="1"/>
</dbReference>
<proteinExistence type="inferred from homology"/>
<keyword evidence="12" id="KW-0282">Flagellum</keyword>
<gene>
    <name evidence="12" type="primary">flgK</name>
    <name evidence="12" type="ORF">TU86_20880</name>
</gene>
<dbReference type="InterPro" id="IPR049119">
    <property type="entry name" value="FlgK_D2-like"/>
</dbReference>
<keyword evidence="5" id="KW-0964">Secreted</keyword>
<organism evidence="12 13">
    <name type="scientific">Pseudomonas weihenstephanensis</name>
    <dbReference type="NCBI Taxonomy" id="1608994"/>
    <lineage>
        <taxon>Bacteria</taxon>
        <taxon>Pseudomonadati</taxon>
        <taxon>Pseudomonadota</taxon>
        <taxon>Gammaproteobacteria</taxon>
        <taxon>Pseudomonadales</taxon>
        <taxon>Pseudomonadaceae</taxon>
        <taxon>Pseudomonas</taxon>
    </lineage>
</organism>
<feature type="domain" description="Flagellar basal-body/hook protein C-terminal" evidence="9">
    <location>
        <begin position="641"/>
        <end position="679"/>
    </location>
</feature>
<evidence type="ECO:0000256" key="5">
    <source>
        <dbReference type="ARBA" id="ARBA00022525"/>
    </source>
</evidence>
<feature type="domain" description="Flagellar basal body rod protein N-terminal" evidence="8">
    <location>
        <begin position="5"/>
        <end position="34"/>
    </location>
</feature>
<dbReference type="InterPro" id="IPR010930">
    <property type="entry name" value="Flg_bb/hook_C_dom"/>
</dbReference>
<evidence type="ECO:0000256" key="1">
    <source>
        <dbReference type="ARBA" id="ARBA00004365"/>
    </source>
</evidence>
<comment type="caution">
    <text evidence="12">The sequence shown here is derived from an EMBL/GenBank/DDBJ whole genome shotgun (WGS) entry which is preliminary data.</text>
</comment>
<dbReference type="PANTHER" id="PTHR30033:SF1">
    <property type="entry name" value="FLAGELLAR HOOK-ASSOCIATED PROTEIN 1"/>
    <property type="match status" value="1"/>
</dbReference>
<dbReference type="Pfam" id="PF00460">
    <property type="entry name" value="Flg_bb_rod"/>
    <property type="match status" value="1"/>
</dbReference>
<dbReference type="STRING" id="1608994.TU86_20880"/>
<evidence type="ECO:0000256" key="4">
    <source>
        <dbReference type="ARBA" id="ARBA00016244"/>
    </source>
</evidence>
<evidence type="ECO:0000313" key="13">
    <source>
        <dbReference type="Proteomes" id="UP000036325"/>
    </source>
</evidence>
<dbReference type="RefSeq" id="WP_048366226.1">
    <property type="nucleotide sequence ID" value="NZ_JYLF01000012.1"/>
</dbReference>
<dbReference type="InterPro" id="IPR002371">
    <property type="entry name" value="FlgK"/>
</dbReference>
<dbReference type="OrthoDB" id="9802553at2"/>
<reference evidence="12 13" key="1">
    <citation type="submission" date="2015-02" db="EMBL/GenBank/DDBJ databases">
        <title>Pseudomonas helleri sp. nov. and Pseudomonas weihenstephanensis sp. nov., isolated from raw cows milk.</title>
        <authorList>
            <person name="von Neubeck M."/>
            <person name="Huptas C."/>
            <person name="Wenning M."/>
            <person name="Scherer S."/>
        </authorList>
    </citation>
    <scope>NUCLEOTIDE SEQUENCE [LARGE SCALE GENOMIC DNA]</scope>
    <source>
        <strain evidence="12 13">DSM 29166</strain>
    </source>
</reference>
<feature type="coiled-coil region" evidence="7">
    <location>
        <begin position="148"/>
        <end position="182"/>
    </location>
</feature>
<dbReference type="AlphaFoldDB" id="A0A0J6IJC8"/>
<dbReference type="Pfam" id="PF06429">
    <property type="entry name" value="Flg_bbr_C"/>
    <property type="match status" value="1"/>
</dbReference>
<evidence type="ECO:0000259" key="10">
    <source>
        <dbReference type="Pfam" id="PF21158"/>
    </source>
</evidence>
<dbReference type="SUPFAM" id="SSF64518">
    <property type="entry name" value="Phase 1 flagellin"/>
    <property type="match status" value="2"/>
</dbReference>
<evidence type="ECO:0000256" key="3">
    <source>
        <dbReference type="ARBA" id="ARBA00009677"/>
    </source>
</evidence>